<evidence type="ECO:0000256" key="1">
    <source>
        <dbReference type="ARBA" id="ARBA00004141"/>
    </source>
</evidence>
<comment type="caution">
    <text evidence="13">The sequence shown here is derived from an EMBL/GenBank/DDBJ whole genome shotgun (WGS) entry which is preliminary data.</text>
</comment>
<feature type="domain" description="Citrate transporter-like" evidence="12">
    <location>
        <begin position="13"/>
        <end position="385"/>
    </location>
</feature>
<evidence type="ECO:0000256" key="7">
    <source>
        <dbReference type="ARBA" id="ARBA00023065"/>
    </source>
</evidence>
<dbReference type="InterPro" id="IPR045016">
    <property type="entry name" value="NhaD-like"/>
</dbReference>
<reference evidence="13" key="2">
    <citation type="submission" date="2021-04" db="EMBL/GenBank/DDBJ databases">
        <authorList>
            <person name="Gilroy R."/>
        </authorList>
    </citation>
    <scope>NUCLEOTIDE SEQUENCE</scope>
    <source>
        <strain evidence="13">G3-2149</strain>
    </source>
</reference>
<accession>A0A9E2P1R5</accession>
<evidence type="ECO:0000256" key="9">
    <source>
        <dbReference type="ARBA" id="ARBA00023201"/>
    </source>
</evidence>
<dbReference type="Proteomes" id="UP000823865">
    <property type="component" value="Unassembled WGS sequence"/>
</dbReference>
<evidence type="ECO:0000259" key="12">
    <source>
        <dbReference type="Pfam" id="PF03600"/>
    </source>
</evidence>
<protein>
    <submittedName>
        <fullName evidence="13">Sodium:proton antiporter NhaD</fullName>
    </submittedName>
</protein>
<comment type="subcellular location">
    <subcellularLocation>
        <location evidence="1">Membrane</location>
        <topology evidence="1">Multi-pass membrane protein</topology>
    </subcellularLocation>
</comment>
<dbReference type="AlphaFoldDB" id="A0A9E2P1R5"/>
<feature type="transmembrane region" description="Helical" evidence="11">
    <location>
        <begin position="90"/>
        <end position="114"/>
    </location>
</feature>
<keyword evidence="6" id="KW-0915">Sodium</keyword>
<dbReference type="GO" id="GO:0006814">
    <property type="term" value="P:sodium ion transport"/>
    <property type="evidence" value="ECO:0007669"/>
    <property type="project" value="UniProtKB-KW"/>
</dbReference>
<feature type="transmembrane region" description="Helical" evidence="11">
    <location>
        <begin position="164"/>
        <end position="183"/>
    </location>
</feature>
<feature type="transmembrane region" description="Helical" evidence="11">
    <location>
        <begin position="126"/>
        <end position="152"/>
    </location>
</feature>
<evidence type="ECO:0000256" key="2">
    <source>
        <dbReference type="ARBA" id="ARBA00022448"/>
    </source>
</evidence>
<dbReference type="GO" id="GO:0016020">
    <property type="term" value="C:membrane"/>
    <property type="evidence" value="ECO:0007669"/>
    <property type="project" value="UniProtKB-SubCell"/>
</dbReference>
<organism evidence="13 14">
    <name type="scientific">Candidatus Paraprevotella stercoravium</name>
    <dbReference type="NCBI Taxonomy" id="2838725"/>
    <lineage>
        <taxon>Bacteria</taxon>
        <taxon>Pseudomonadati</taxon>
        <taxon>Bacteroidota</taxon>
        <taxon>Bacteroidia</taxon>
        <taxon>Bacteroidales</taxon>
        <taxon>Prevotellaceae</taxon>
        <taxon>Paraprevotella</taxon>
    </lineage>
</organism>
<dbReference type="GO" id="GO:0015297">
    <property type="term" value="F:antiporter activity"/>
    <property type="evidence" value="ECO:0007669"/>
    <property type="project" value="UniProtKB-KW"/>
</dbReference>
<feature type="transmembrane region" description="Helical" evidence="11">
    <location>
        <begin position="203"/>
        <end position="221"/>
    </location>
</feature>
<evidence type="ECO:0000313" key="13">
    <source>
        <dbReference type="EMBL" id="MBU3854043.1"/>
    </source>
</evidence>
<keyword evidence="8 11" id="KW-0472">Membrane</keyword>
<dbReference type="PANTHER" id="PTHR43269">
    <property type="entry name" value="SODIUM/PROTON ANTIPORTER 1-RELATED"/>
    <property type="match status" value="1"/>
</dbReference>
<keyword evidence="7" id="KW-0406">Ion transport</keyword>
<evidence type="ECO:0000256" key="3">
    <source>
        <dbReference type="ARBA" id="ARBA00022449"/>
    </source>
</evidence>
<dbReference type="InterPro" id="IPR004680">
    <property type="entry name" value="Cit_transptr-like_dom"/>
</dbReference>
<keyword evidence="9" id="KW-0739">Sodium transport</keyword>
<comment type="similarity">
    <text evidence="10">Belongs to the NhaD Na(+)/H(+) (TC 2.A.62) antiporter family.</text>
</comment>
<sequence>MTFIIVTILLLGYIAIATEHITHINKAATAMFLGVVGWILYMVEGSSYVDLFYHTEYLSFLDGASSTASSVKTFIANNIFLRHIAEISQIVLFLLATMAIVDVLNANGCFDFIYECCRTKNSRKLIWYLAGASFIISANLDNLTTTVMMLAIMRKIVIETRFRMIYGAVIVLAANCGGCFTVIGDINSLVLWTKGAVTPTDFSLSLMLPALIAMVIPTYLISRTLPEHINIDSLRTVYRGDDSILSRWQRILMLFIGIGGLWFIPTFHNITKLPPFVGALCVLAVFWVVNEFCNSSLVNASIIGGRTVPRSLQYDNLQTILYFIGLALAAGAIYETGAFRYAAFWLDSHIHNIYIVSGILGVISGILDNVALVLSSISMYDILTPEQVAASADPAYAAFFQQNGAYWQLIAFCGGVGGCLLPIGSIAGYALMKNEHVSIWWYFRMMTGKVLLGWIVGLAVFFLMNVYVL</sequence>
<feature type="transmembrane region" description="Helical" evidence="11">
    <location>
        <begin position="353"/>
        <end position="374"/>
    </location>
</feature>
<evidence type="ECO:0000256" key="10">
    <source>
        <dbReference type="ARBA" id="ARBA00025753"/>
    </source>
</evidence>
<dbReference type="PANTHER" id="PTHR43269:SF2">
    <property type="entry name" value="SODIUM_PROTON ANTIPORTER 1-RELATED"/>
    <property type="match status" value="1"/>
</dbReference>
<evidence type="ECO:0000256" key="6">
    <source>
        <dbReference type="ARBA" id="ARBA00023053"/>
    </source>
</evidence>
<feature type="transmembrane region" description="Helical" evidence="11">
    <location>
        <begin position="251"/>
        <end position="270"/>
    </location>
</feature>
<feature type="transmembrane region" description="Helical" evidence="11">
    <location>
        <begin position="319"/>
        <end position="341"/>
    </location>
</feature>
<keyword evidence="5 11" id="KW-1133">Transmembrane helix</keyword>
<feature type="transmembrane region" description="Helical" evidence="11">
    <location>
        <begin position="409"/>
        <end position="431"/>
    </location>
</feature>
<feature type="transmembrane region" description="Helical" evidence="11">
    <location>
        <begin position="276"/>
        <end position="298"/>
    </location>
</feature>
<keyword evidence="2" id="KW-0813">Transport</keyword>
<evidence type="ECO:0000256" key="8">
    <source>
        <dbReference type="ARBA" id="ARBA00023136"/>
    </source>
</evidence>
<keyword evidence="4 11" id="KW-0812">Transmembrane</keyword>
<evidence type="ECO:0000256" key="11">
    <source>
        <dbReference type="SAM" id="Phobius"/>
    </source>
</evidence>
<keyword evidence="3" id="KW-0050">Antiport</keyword>
<dbReference type="NCBIfam" id="NF038006">
    <property type="entry name" value="NhaD_1"/>
    <property type="match status" value="1"/>
</dbReference>
<proteinExistence type="inferred from homology"/>
<dbReference type="EMBL" id="JAHLFU010000199">
    <property type="protein sequence ID" value="MBU3854043.1"/>
    <property type="molecule type" value="Genomic_DNA"/>
</dbReference>
<dbReference type="Pfam" id="PF03600">
    <property type="entry name" value="CitMHS"/>
    <property type="match status" value="1"/>
</dbReference>
<gene>
    <name evidence="13" type="primary">nhaD</name>
    <name evidence="13" type="ORF">H9789_09585</name>
</gene>
<evidence type="ECO:0000256" key="4">
    <source>
        <dbReference type="ARBA" id="ARBA00022692"/>
    </source>
</evidence>
<evidence type="ECO:0000256" key="5">
    <source>
        <dbReference type="ARBA" id="ARBA00022989"/>
    </source>
</evidence>
<reference evidence="13" key="1">
    <citation type="journal article" date="2021" name="PeerJ">
        <title>Extensive microbial diversity within the chicken gut microbiome revealed by metagenomics and culture.</title>
        <authorList>
            <person name="Gilroy R."/>
            <person name="Ravi A."/>
            <person name="Getino M."/>
            <person name="Pursley I."/>
            <person name="Horton D.L."/>
            <person name="Alikhan N.F."/>
            <person name="Baker D."/>
            <person name="Gharbi K."/>
            <person name="Hall N."/>
            <person name="Watson M."/>
            <person name="Adriaenssens E.M."/>
            <person name="Foster-Nyarko E."/>
            <person name="Jarju S."/>
            <person name="Secka A."/>
            <person name="Antonio M."/>
            <person name="Oren A."/>
            <person name="Chaudhuri R.R."/>
            <person name="La Ragione R."/>
            <person name="Hildebrand F."/>
            <person name="Pallen M.J."/>
        </authorList>
    </citation>
    <scope>NUCLEOTIDE SEQUENCE</scope>
    <source>
        <strain evidence="13">G3-2149</strain>
    </source>
</reference>
<feature type="transmembrane region" description="Helical" evidence="11">
    <location>
        <begin position="451"/>
        <end position="468"/>
    </location>
</feature>
<name>A0A9E2P1R5_9BACT</name>
<evidence type="ECO:0000313" key="14">
    <source>
        <dbReference type="Proteomes" id="UP000823865"/>
    </source>
</evidence>
<feature type="transmembrane region" description="Helical" evidence="11">
    <location>
        <begin position="27"/>
        <end position="43"/>
    </location>
</feature>